<dbReference type="RefSeq" id="WP_148067194.1">
    <property type="nucleotide sequence ID" value="NZ_VRZA01000002.1"/>
</dbReference>
<evidence type="ECO:0000256" key="11">
    <source>
        <dbReference type="ARBA" id="ARBA00023237"/>
    </source>
</evidence>
<proteinExistence type="inferred from homology"/>
<evidence type="ECO:0000256" key="7">
    <source>
        <dbReference type="ARBA" id="ARBA00023004"/>
    </source>
</evidence>
<dbReference type="SUPFAM" id="SSF56935">
    <property type="entry name" value="Porins"/>
    <property type="match status" value="1"/>
</dbReference>
<dbReference type="InterPro" id="IPR012910">
    <property type="entry name" value="Plug_dom"/>
</dbReference>
<dbReference type="EMBL" id="VRZA01000002">
    <property type="protein sequence ID" value="TXS95283.1"/>
    <property type="molecule type" value="Genomic_DNA"/>
</dbReference>
<dbReference type="Gene3D" id="2.40.170.20">
    <property type="entry name" value="TonB-dependent receptor, beta-barrel domain"/>
    <property type="match status" value="1"/>
</dbReference>
<keyword evidence="11 12" id="KW-0998">Cell outer membrane</keyword>
<keyword evidence="4" id="KW-0410">Iron transport</keyword>
<organism evidence="17 18">
    <name type="scientific">Parahaliea maris</name>
    <dbReference type="NCBI Taxonomy" id="2716870"/>
    <lineage>
        <taxon>Bacteria</taxon>
        <taxon>Pseudomonadati</taxon>
        <taxon>Pseudomonadota</taxon>
        <taxon>Gammaproteobacteria</taxon>
        <taxon>Cellvibrionales</taxon>
        <taxon>Halieaceae</taxon>
        <taxon>Parahaliea</taxon>
    </lineage>
</organism>
<evidence type="ECO:0000313" key="17">
    <source>
        <dbReference type="EMBL" id="TXS95283.1"/>
    </source>
</evidence>
<evidence type="ECO:0000256" key="10">
    <source>
        <dbReference type="ARBA" id="ARBA00023136"/>
    </source>
</evidence>
<comment type="similarity">
    <text evidence="12 14">Belongs to the TonB-dependent receptor family.</text>
</comment>
<dbReference type="GO" id="GO:0006826">
    <property type="term" value="P:iron ion transport"/>
    <property type="evidence" value="ECO:0007669"/>
    <property type="project" value="UniProtKB-KW"/>
</dbReference>
<keyword evidence="18" id="KW-1185">Reference proteome</keyword>
<dbReference type="Pfam" id="PF00593">
    <property type="entry name" value="TonB_dep_Rec_b-barrel"/>
    <property type="match status" value="1"/>
</dbReference>
<keyword evidence="8" id="KW-0406">Ion transport</keyword>
<dbReference type="PANTHER" id="PTHR32552:SF81">
    <property type="entry name" value="TONB-DEPENDENT OUTER MEMBRANE RECEPTOR"/>
    <property type="match status" value="1"/>
</dbReference>
<comment type="caution">
    <text evidence="17">The sequence shown here is derived from an EMBL/GenBank/DDBJ whole genome shotgun (WGS) entry which is preliminary data.</text>
</comment>
<evidence type="ECO:0000256" key="8">
    <source>
        <dbReference type="ARBA" id="ARBA00023065"/>
    </source>
</evidence>
<keyword evidence="6" id="KW-0732">Signal</keyword>
<keyword evidence="7" id="KW-0408">Iron</keyword>
<dbReference type="Proteomes" id="UP000321039">
    <property type="component" value="Unassembled WGS sequence"/>
</dbReference>
<dbReference type="PROSITE" id="PS52016">
    <property type="entry name" value="TONB_DEPENDENT_REC_3"/>
    <property type="match status" value="1"/>
</dbReference>
<evidence type="ECO:0000256" key="6">
    <source>
        <dbReference type="ARBA" id="ARBA00022729"/>
    </source>
</evidence>
<evidence type="ECO:0000256" key="5">
    <source>
        <dbReference type="ARBA" id="ARBA00022692"/>
    </source>
</evidence>
<evidence type="ECO:0000256" key="4">
    <source>
        <dbReference type="ARBA" id="ARBA00022496"/>
    </source>
</evidence>
<dbReference type="PROSITE" id="PS01156">
    <property type="entry name" value="TONB_DEPENDENT_REC_2"/>
    <property type="match status" value="1"/>
</dbReference>
<dbReference type="InterPro" id="IPR039426">
    <property type="entry name" value="TonB-dep_rcpt-like"/>
</dbReference>
<keyword evidence="9 14" id="KW-0798">TonB box</keyword>
<keyword evidence="3 12" id="KW-1134">Transmembrane beta strand</keyword>
<comment type="subcellular location">
    <subcellularLocation>
        <location evidence="1 12">Cell outer membrane</location>
        <topology evidence="1 12">Multi-pass membrane protein</topology>
    </subcellularLocation>
</comment>
<reference evidence="17 18" key="1">
    <citation type="submission" date="2019-08" db="EMBL/GenBank/DDBJ databases">
        <title>Parahaliea maris sp. nov., isolated from the surface seawater.</title>
        <authorList>
            <person name="Liu Y."/>
        </authorList>
    </citation>
    <scope>NUCLEOTIDE SEQUENCE [LARGE SCALE GENOMIC DNA]</scope>
    <source>
        <strain evidence="17 18">HSLHS9</strain>
    </source>
</reference>
<evidence type="ECO:0000256" key="14">
    <source>
        <dbReference type="RuleBase" id="RU003357"/>
    </source>
</evidence>
<keyword evidence="17" id="KW-0675">Receptor</keyword>
<keyword evidence="2 12" id="KW-0813">Transport</keyword>
<dbReference type="PANTHER" id="PTHR32552">
    <property type="entry name" value="FERRICHROME IRON RECEPTOR-RELATED"/>
    <property type="match status" value="1"/>
</dbReference>
<evidence type="ECO:0000256" key="2">
    <source>
        <dbReference type="ARBA" id="ARBA00022448"/>
    </source>
</evidence>
<evidence type="ECO:0000259" key="16">
    <source>
        <dbReference type="Pfam" id="PF07715"/>
    </source>
</evidence>
<dbReference type="GO" id="GO:0009279">
    <property type="term" value="C:cell outer membrane"/>
    <property type="evidence" value="ECO:0007669"/>
    <property type="project" value="UniProtKB-SubCell"/>
</dbReference>
<keyword evidence="10 12" id="KW-0472">Membrane</keyword>
<sequence length="744" mass="81224">MNFRKKYLCAMIGSVSTLTFDSSVIAAEGGSRALEEVVVTAQHREQSILDVPISMTALSGEAMEQMGMETPIDVFAQTPNVTAQLPTSGTGFPIFNIRGVTLLDFTDTNEASVAVYVDEVYLGSPAIQNGQLYDLDRVEILRGPQGTLYGRNSTGGVVQFYSRRPTDELEGYIEGTIGSYGAKTVEGAISGPLGDSVRGRVAVFSNSRDGWQDNVGNVPGASKDFGDIDTNEAIRLTLESDLSDTVMVTGNLHYGNYEGETDQRGFYGKGDPATGELCSIDRIMASQCIDYSTGRTQRGDDPEEVMSDLAKSPIENENYGGWLKLDGALGDMNFTSITSYDTVDKYQILDADNSDAELYALEFYIDHEQFSQEFRLGGGTDTLDWITGLYYYEDSRFFTVTFPQLGNGYGSFAEQEVETTAAFAQATYQLPHNFSVTAGIRYTQDSRDLSEIASILANGQAGTKQGIQGYNVSRSLDASKTTWRLALDWAFAEDQLLYSSISTGFKSGAFNTLYPGAETNVTKADPEEITVYEVGVKGRLIDAVAMTYNVAAFYTDYQNVQAQGTVIIDDTPQSVMANVSDAEIWGMEADLLMEPVSGLTLTLGVGYLDAEYVAGSNDTFNGQLINGNRPVMTPELNVSGSARYEMDLDKAGYAYAMADFNWADDVFFGPDNLATETQEAYAIFNFHLGWVNASESVKIEAFAKNLTDEDYFTHAVDPSAAAPTQVSYTWGMPRTWGLQAKYSF</sequence>
<evidence type="ECO:0000256" key="3">
    <source>
        <dbReference type="ARBA" id="ARBA00022452"/>
    </source>
</evidence>
<keyword evidence="5 12" id="KW-0812">Transmembrane</keyword>
<accession>A0A5C9A333</accession>
<evidence type="ECO:0000256" key="13">
    <source>
        <dbReference type="PROSITE-ProRule" id="PRU10144"/>
    </source>
</evidence>
<dbReference type="InterPro" id="IPR010917">
    <property type="entry name" value="TonB_rcpt_CS"/>
</dbReference>
<feature type="domain" description="TonB-dependent receptor plug" evidence="16">
    <location>
        <begin position="49"/>
        <end position="157"/>
    </location>
</feature>
<dbReference type="AlphaFoldDB" id="A0A5C9A333"/>
<dbReference type="InterPro" id="IPR000531">
    <property type="entry name" value="Beta-barrel_TonB"/>
</dbReference>
<evidence type="ECO:0000259" key="15">
    <source>
        <dbReference type="Pfam" id="PF00593"/>
    </source>
</evidence>
<evidence type="ECO:0000256" key="9">
    <source>
        <dbReference type="ARBA" id="ARBA00023077"/>
    </source>
</evidence>
<protein>
    <submittedName>
        <fullName evidence="17">TonB-dependent receptor</fullName>
    </submittedName>
</protein>
<evidence type="ECO:0000256" key="1">
    <source>
        <dbReference type="ARBA" id="ARBA00004571"/>
    </source>
</evidence>
<gene>
    <name evidence="17" type="ORF">FV139_05135</name>
</gene>
<feature type="domain" description="TonB-dependent receptor-like beta-barrel" evidence="15">
    <location>
        <begin position="238"/>
        <end position="706"/>
    </location>
</feature>
<dbReference type="InterPro" id="IPR036942">
    <property type="entry name" value="Beta-barrel_TonB_sf"/>
</dbReference>
<feature type="short sequence motif" description="TonB C-terminal box" evidence="13">
    <location>
        <begin position="727"/>
        <end position="744"/>
    </location>
</feature>
<dbReference type="CDD" id="cd01347">
    <property type="entry name" value="ligand_gated_channel"/>
    <property type="match status" value="1"/>
</dbReference>
<dbReference type="Pfam" id="PF07715">
    <property type="entry name" value="Plug"/>
    <property type="match status" value="1"/>
</dbReference>
<name>A0A5C9A333_9GAMM</name>
<evidence type="ECO:0000313" key="18">
    <source>
        <dbReference type="Proteomes" id="UP000321039"/>
    </source>
</evidence>
<evidence type="ECO:0000256" key="12">
    <source>
        <dbReference type="PROSITE-ProRule" id="PRU01360"/>
    </source>
</evidence>